<dbReference type="EMBL" id="JBHMBC010000026">
    <property type="protein sequence ID" value="MFB9821110.1"/>
    <property type="molecule type" value="Genomic_DNA"/>
</dbReference>
<organism evidence="2 3">
    <name type="scientific">Arthrobacter ramosus</name>
    <dbReference type="NCBI Taxonomy" id="1672"/>
    <lineage>
        <taxon>Bacteria</taxon>
        <taxon>Bacillati</taxon>
        <taxon>Actinomycetota</taxon>
        <taxon>Actinomycetes</taxon>
        <taxon>Micrococcales</taxon>
        <taxon>Micrococcaceae</taxon>
        <taxon>Arthrobacter</taxon>
    </lineage>
</organism>
<dbReference type="RefSeq" id="WP_372460938.1">
    <property type="nucleotide sequence ID" value="NZ_JAKEED010000007.1"/>
</dbReference>
<dbReference type="Gene3D" id="3.40.630.30">
    <property type="match status" value="1"/>
</dbReference>
<gene>
    <name evidence="2" type="ORF">ACFFP1_16580</name>
</gene>
<protein>
    <submittedName>
        <fullName evidence="2">GNAT family N-acetyltransferase</fullName>
    </submittedName>
</protein>
<keyword evidence="3" id="KW-1185">Reference proteome</keyword>
<evidence type="ECO:0000259" key="1">
    <source>
        <dbReference type="PROSITE" id="PS51186"/>
    </source>
</evidence>
<dbReference type="Pfam" id="PF08445">
    <property type="entry name" value="FR47"/>
    <property type="match status" value="1"/>
</dbReference>
<accession>A0ABV5Y3V8</accession>
<reference evidence="2 3" key="1">
    <citation type="submission" date="2024-09" db="EMBL/GenBank/DDBJ databases">
        <authorList>
            <person name="Sun Q."/>
            <person name="Mori K."/>
        </authorList>
    </citation>
    <scope>NUCLEOTIDE SEQUENCE [LARGE SCALE GENOMIC DNA]</scope>
    <source>
        <strain evidence="2 3">JCM 1334</strain>
    </source>
</reference>
<dbReference type="PROSITE" id="PS51186">
    <property type="entry name" value="GNAT"/>
    <property type="match status" value="1"/>
</dbReference>
<name>A0ABV5Y3V8_ARTRM</name>
<dbReference type="Proteomes" id="UP001589702">
    <property type="component" value="Unassembled WGS sequence"/>
</dbReference>
<dbReference type="SUPFAM" id="SSF55729">
    <property type="entry name" value="Acyl-CoA N-acyltransferases (Nat)"/>
    <property type="match status" value="1"/>
</dbReference>
<dbReference type="InterPro" id="IPR013653">
    <property type="entry name" value="GCN5-like_dom"/>
</dbReference>
<feature type="domain" description="N-acetyltransferase" evidence="1">
    <location>
        <begin position="1"/>
        <end position="75"/>
    </location>
</feature>
<dbReference type="InterPro" id="IPR000182">
    <property type="entry name" value="GNAT_dom"/>
</dbReference>
<evidence type="ECO:0000313" key="2">
    <source>
        <dbReference type="EMBL" id="MFB9821110.1"/>
    </source>
</evidence>
<comment type="caution">
    <text evidence="2">The sequence shown here is derived from an EMBL/GenBank/DDBJ whole genome shotgun (WGS) entry which is preliminary data.</text>
</comment>
<sequence length="78" mass="8829">MVAPEFRRRGVGSALTLARLEWIWSRASIAHYFANEHNTASIKMHEALGFQLVARFPEIRGVTADDGRSELILFEASR</sequence>
<evidence type="ECO:0000313" key="3">
    <source>
        <dbReference type="Proteomes" id="UP001589702"/>
    </source>
</evidence>
<proteinExistence type="predicted"/>
<dbReference type="InterPro" id="IPR016181">
    <property type="entry name" value="Acyl_CoA_acyltransferase"/>
</dbReference>